<name>A0AAW9SHQ3_9BACT</name>
<dbReference type="EMBL" id="JBDKWZ010000012">
    <property type="protein sequence ID" value="MEN7550221.1"/>
    <property type="molecule type" value="Genomic_DNA"/>
</dbReference>
<evidence type="ECO:0000256" key="1">
    <source>
        <dbReference type="SAM" id="Phobius"/>
    </source>
</evidence>
<evidence type="ECO:0000313" key="2">
    <source>
        <dbReference type="EMBL" id="MEN7550221.1"/>
    </source>
</evidence>
<sequence length="301" mass="34555">MITILFGILNLVLFIAFVVGMIKPRLLLQRFDRTPSRIKVFALYLVFSIASGFLKTALTSDQEIVDNAVYQANNNLDTKAYEDARNSLYGVEKDNKYYHIVQDMLVKIDSTEKADSIAAYEMKIAHEKAAYEMQKASIKARLIDETDSFFEGIDFSDYRGDLELIAIELALIKNLSGLIQQARKFESDTLQQLANTLKKKVSHTQVKELPALRKDYAQTLKKELLARNIEVSFGGKGTTTINFTAEHFIDDQTITTFHSELNEILTNLRFKRVTYRRQKKDSDYYYLTLEVPSDKEVVEEL</sequence>
<accession>A0AAW9SHQ3</accession>
<feature type="transmembrane region" description="Helical" evidence="1">
    <location>
        <begin position="6"/>
        <end position="28"/>
    </location>
</feature>
<dbReference type="AlphaFoldDB" id="A0AAW9SHQ3"/>
<organism evidence="2 3">
    <name type="scientific">Rapidithrix thailandica</name>
    <dbReference type="NCBI Taxonomy" id="413964"/>
    <lineage>
        <taxon>Bacteria</taxon>
        <taxon>Pseudomonadati</taxon>
        <taxon>Bacteroidota</taxon>
        <taxon>Cytophagia</taxon>
        <taxon>Cytophagales</taxon>
        <taxon>Flammeovirgaceae</taxon>
        <taxon>Rapidithrix</taxon>
    </lineage>
</organism>
<keyword evidence="1" id="KW-0812">Transmembrane</keyword>
<dbReference type="Proteomes" id="UP001403385">
    <property type="component" value="Unassembled WGS sequence"/>
</dbReference>
<reference evidence="2 3" key="1">
    <citation type="submission" date="2024-04" db="EMBL/GenBank/DDBJ databases">
        <title>Novel genus in family Flammeovirgaceae.</title>
        <authorList>
            <person name="Nguyen T.H."/>
            <person name="Vuong T.Q."/>
            <person name="Le H."/>
            <person name="Kim S.-G."/>
        </authorList>
    </citation>
    <scope>NUCLEOTIDE SEQUENCE [LARGE SCALE GENOMIC DNA]</scope>
    <source>
        <strain evidence="2 3">JCM 23209</strain>
    </source>
</reference>
<evidence type="ECO:0000313" key="3">
    <source>
        <dbReference type="Proteomes" id="UP001403385"/>
    </source>
</evidence>
<keyword evidence="1" id="KW-1133">Transmembrane helix</keyword>
<keyword evidence="3" id="KW-1185">Reference proteome</keyword>
<dbReference type="RefSeq" id="WP_346823000.1">
    <property type="nucleotide sequence ID" value="NZ_JBDKWZ010000012.1"/>
</dbReference>
<proteinExistence type="predicted"/>
<comment type="caution">
    <text evidence="2">The sequence shown here is derived from an EMBL/GenBank/DDBJ whole genome shotgun (WGS) entry which is preliminary data.</text>
</comment>
<keyword evidence="1" id="KW-0472">Membrane</keyword>
<protein>
    <submittedName>
        <fullName evidence="2">Uncharacterized protein</fullName>
    </submittedName>
</protein>
<gene>
    <name evidence="2" type="ORF">AAG747_20040</name>
</gene>
<feature type="transmembrane region" description="Helical" evidence="1">
    <location>
        <begin position="40"/>
        <end position="58"/>
    </location>
</feature>